<keyword evidence="1" id="KW-0732">Signal</keyword>
<reference evidence="2" key="1">
    <citation type="journal article" date="2021" name="IMA Fungus">
        <title>Genomic characterization of three marine fungi, including Emericellopsis atlantica sp. nov. with signatures of a generalist lifestyle and marine biomass degradation.</title>
        <authorList>
            <person name="Hagestad O.C."/>
            <person name="Hou L."/>
            <person name="Andersen J.H."/>
            <person name="Hansen E.H."/>
            <person name="Altermark B."/>
            <person name="Li C."/>
            <person name="Kuhnert E."/>
            <person name="Cox R.J."/>
            <person name="Crous P.W."/>
            <person name="Spatafora J.W."/>
            <person name="Lail K."/>
            <person name="Amirebrahimi M."/>
            <person name="Lipzen A."/>
            <person name="Pangilinan J."/>
            <person name="Andreopoulos W."/>
            <person name="Hayes R.D."/>
            <person name="Ng V."/>
            <person name="Grigoriev I.V."/>
            <person name="Jackson S.A."/>
            <person name="Sutton T.D.S."/>
            <person name="Dobson A.D.W."/>
            <person name="Rama T."/>
        </authorList>
    </citation>
    <scope>NUCLEOTIDE SEQUENCE</scope>
    <source>
        <strain evidence="2">TS7</strain>
    </source>
</reference>
<proteinExistence type="predicted"/>
<dbReference type="Proteomes" id="UP000887229">
    <property type="component" value="Unassembled WGS sequence"/>
</dbReference>
<evidence type="ECO:0000256" key="1">
    <source>
        <dbReference type="SAM" id="SignalP"/>
    </source>
</evidence>
<sequence length="140" mass="15794">MRITLALLFFPCFQDPLGKCDTCVCDDYIMRAHPPVSPPSSLHSPLPRHHHGRSVHISHHSIGSFCFSSSPTISCFVLPSSFKSLLLHIHLVGCTVHLQQSSLLHPIPRRPQNRIRSCHHRPLVLFISELCFALCDSTQR</sequence>
<dbReference type="EMBL" id="MU251255">
    <property type="protein sequence ID" value="KAG9254167.1"/>
    <property type="molecule type" value="Genomic_DNA"/>
</dbReference>
<evidence type="ECO:0008006" key="4">
    <source>
        <dbReference type="Google" id="ProtNLM"/>
    </source>
</evidence>
<feature type="chain" id="PRO_5040449714" description="Secreted protein" evidence="1">
    <location>
        <begin position="21"/>
        <end position="140"/>
    </location>
</feature>
<dbReference type="GeneID" id="70288379"/>
<protein>
    <recommendedName>
        <fullName evidence="4">Secreted protein</fullName>
    </recommendedName>
</protein>
<dbReference type="RefSeq" id="XP_046118091.1">
    <property type="nucleotide sequence ID" value="XM_046257476.1"/>
</dbReference>
<evidence type="ECO:0000313" key="2">
    <source>
        <dbReference type="EMBL" id="KAG9254167.1"/>
    </source>
</evidence>
<organism evidence="2 3">
    <name type="scientific">Emericellopsis atlantica</name>
    <dbReference type="NCBI Taxonomy" id="2614577"/>
    <lineage>
        <taxon>Eukaryota</taxon>
        <taxon>Fungi</taxon>
        <taxon>Dikarya</taxon>
        <taxon>Ascomycota</taxon>
        <taxon>Pezizomycotina</taxon>
        <taxon>Sordariomycetes</taxon>
        <taxon>Hypocreomycetidae</taxon>
        <taxon>Hypocreales</taxon>
        <taxon>Bionectriaceae</taxon>
        <taxon>Emericellopsis</taxon>
    </lineage>
</organism>
<evidence type="ECO:0000313" key="3">
    <source>
        <dbReference type="Proteomes" id="UP000887229"/>
    </source>
</evidence>
<feature type="signal peptide" evidence="1">
    <location>
        <begin position="1"/>
        <end position="20"/>
    </location>
</feature>
<accession>A0A9P7ZM04</accession>
<comment type="caution">
    <text evidence="2">The sequence shown here is derived from an EMBL/GenBank/DDBJ whole genome shotgun (WGS) entry which is preliminary data.</text>
</comment>
<dbReference type="AlphaFoldDB" id="A0A9P7ZM04"/>
<name>A0A9P7ZM04_9HYPO</name>
<keyword evidence="3" id="KW-1185">Reference proteome</keyword>
<gene>
    <name evidence="2" type="ORF">F5Z01DRAFT_120175</name>
</gene>